<dbReference type="EMBL" id="CADCTO010000550">
    <property type="protein sequence ID" value="CAA9286568.1"/>
    <property type="molecule type" value="Genomic_DNA"/>
</dbReference>
<gene>
    <name evidence="1" type="ORF">AVDCRST_MAG63-3997</name>
</gene>
<reference evidence="1" key="1">
    <citation type="submission" date="2020-02" db="EMBL/GenBank/DDBJ databases">
        <authorList>
            <person name="Meier V. D."/>
        </authorList>
    </citation>
    <scope>NUCLEOTIDE SEQUENCE</scope>
    <source>
        <strain evidence="1">AVDCRST_MAG63</strain>
    </source>
</reference>
<dbReference type="AlphaFoldDB" id="A0A6J4JT58"/>
<sequence length="63" mass="6943">MTRQKRDDILLFVAAPRGRGVHLQTGAGQSRAWGEAPRTLERVARFRFAAALPAPRKDLSAIS</sequence>
<protein>
    <submittedName>
        <fullName evidence="1">Uncharacterized protein</fullName>
    </submittedName>
</protein>
<name>A0A6J4JT58_9BACT</name>
<accession>A0A6J4JT58</accession>
<evidence type="ECO:0000313" key="1">
    <source>
        <dbReference type="EMBL" id="CAA9286568.1"/>
    </source>
</evidence>
<organism evidence="1">
    <name type="scientific">uncultured Armatimonadetes bacterium</name>
    <dbReference type="NCBI Taxonomy" id="157466"/>
    <lineage>
        <taxon>Bacteria</taxon>
        <taxon>Bacillati</taxon>
        <taxon>Armatimonadota</taxon>
        <taxon>environmental samples</taxon>
    </lineage>
</organism>
<proteinExistence type="predicted"/>